<dbReference type="OrthoDB" id="5882875at2759"/>
<sequence length="109" mass="12026">MRTLIGLLIVVALVNAANAFNLFKKKTTPNPAVYCKDKDEDYCKGVKNGTCETGDKDRCAKSCNACCFDMYPEECKKMEKEGFCSFALGHYTEAEIKVLCGVTCGLCKK</sequence>
<keyword evidence="3" id="KW-1185">Reference proteome</keyword>
<comment type="caution">
    <text evidence="2">The sequence shown here is derived from an EMBL/GenBank/DDBJ whole genome shotgun (WGS) entry which is preliminary data.</text>
</comment>
<dbReference type="Proteomes" id="UP000252519">
    <property type="component" value="Unassembled WGS sequence"/>
</dbReference>
<gene>
    <name evidence="2" type="ORF">ANCCAN_23581</name>
</gene>
<protein>
    <submittedName>
        <fullName evidence="2">ShTK domain protein</fullName>
    </submittedName>
</protein>
<proteinExistence type="predicted"/>
<evidence type="ECO:0000313" key="3">
    <source>
        <dbReference type="Proteomes" id="UP000252519"/>
    </source>
</evidence>
<dbReference type="EMBL" id="JOJR01001504">
    <property type="protein sequence ID" value="RCN30645.1"/>
    <property type="molecule type" value="Genomic_DNA"/>
</dbReference>
<evidence type="ECO:0000256" key="1">
    <source>
        <dbReference type="SAM" id="SignalP"/>
    </source>
</evidence>
<name>A0A368FIK0_ANCCA</name>
<accession>A0A368FIK0</accession>
<organism evidence="2 3">
    <name type="scientific">Ancylostoma caninum</name>
    <name type="common">Dog hookworm</name>
    <dbReference type="NCBI Taxonomy" id="29170"/>
    <lineage>
        <taxon>Eukaryota</taxon>
        <taxon>Metazoa</taxon>
        <taxon>Ecdysozoa</taxon>
        <taxon>Nematoda</taxon>
        <taxon>Chromadorea</taxon>
        <taxon>Rhabditida</taxon>
        <taxon>Rhabditina</taxon>
        <taxon>Rhabditomorpha</taxon>
        <taxon>Strongyloidea</taxon>
        <taxon>Ancylostomatidae</taxon>
        <taxon>Ancylostomatinae</taxon>
        <taxon>Ancylostoma</taxon>
    </lineage>
</organism>
<keyword evidence="1" id="KW-0732">Signal</keyword>
<evidence type="ECO:0000313" key="2">
    <source>
        <dbReference type="EMBL" id="RCN30645.1"/>
    </source>
</evidence>
<dbReference type="AlphaFoldDB" id="A0A368FIK0"/>
<feature type="signal peptide" evidence="1">
    <location>
        <begin position="1"/>
        <end position="19"/>
    </location>
</feature>
<reference evidence="2 3" key="1">
    <citation type="submission" date="2014-10" db="EMBL/GenBank/DDBJ databases">
        <title>Draft genome of the hookworm Ancylostoma caninum.</title>
        <authorList>
            <person name="Mitreva M."/>
        </authorList>
    </citation>
    <scope>NUCLEOTIDE SEQUENCE [LARGE SCALE GENOMIC DNA]</scope>
    <source>
        <strain evidence="2 3">Baltimore</strain>
    </source>
</reference>
<feature type="chain" id="PRO_5017076379" evidence="1">
    <location>
        <begin position="20"/>
        <end position="109"/>
    </location>
</feature>